<dbReference type="RefSeq" id="WP_339587613.1">
    <property type="nucleotide sequence ID" value="NZ_JBBHJZ010000002.1"/>
</dbReference>
<dbReference type="Pfam" id="PF09912">
    <property type="entry name" value="DUF2141"/>
    <property type="match status" value="1"/>
</dbReference>
<reference evidence="1 2" key="1">
    <citation type="submission" date="2024-03" db="EMBL/GenBank/DDBJ databases">
        <authorList>
            <person name="Jo J.-H."/>
        </authorList>
    </citation>
    <scope>NUCLEOTIDE SEQUENCE [LARGE SCALE GENOMIC DNA]</scope>
    <source>
        <strain evidence="1 2">PS1R-30</strain>
    </source>
</reference>
<organism evidence="1 2">
    <name type="scientific">Novosphingobium anseongense</name>
    <dbReference type="NCBI Taxonomy" id="3133436"/>
    <lineage>
        <taxon>Bacteria</taxon>
        <taxon>Pseudomonadati</taxon>
        <taxon>Pseudomonadota</taxon>
        <taxon>Alphaproteobacteria</taxon>
        <taxon>Sphingomonadales</taxon>
        <taxon>Sphingomonadaceae</taxon>
        <taxon>Novosphingobium</taxon>
    </lineage>
</organism>
<sequence>MRKTIVLAAAAVLLTAAGPVPPYEQRGRQDADCRANEPGPALRVEVLGLKDTRGMLRLELYPANQQDYLADDKDLVVAGKVFKRIEVPVPRQPNPVLCIRAPRPGAYAVAVVHDRDSNRKFSPFTDGVTATGNQPNLGRGKPRLANATVQIGQGVAQARATMQYLRGFGFAPLR</sequence>
<name>A0ABU8RX63_9SPHN</name>
<proteinExistence type="predicted"/>
<dbReference type="InterPro" id="IPR018673">
    <property type="entry name" value="DUF2141"/>
</dbReference>
<protein>
    <submittedName>
        <fullName evidence="1">DUF2141 domain-containing protein</fullName>
    </submittedName>
</protein>
<dbReference type="EMBL" id="JBBHJZ010000002">
    <property type="protein sequence ID" value="MEJ5977681.1"/>
    <property type="molecule type" value="Genomic_DNA"/>
</dbReference>
<evidence type="ECO:0000313" key="1">
    <source>
        <dbReference type="EMBL" id="MEJ5977681.1"/>
    </source>
</evidence>
<dbReference type="Proteomes" id="UP001361239">
    <property type="component" value="Unassembled WGS sequence"/>
</dbReference>
<evidence type="ECO:0000313" key="2">
    <source>
        <dbReference type="Proteomes" id="UP001361239"/>
    </source>
</evidence>
<gene>
    <name evidence="1" type="ORF">WG901_13620</name>
</gene>
<accession>A0ABU8RX63</accession>
<keyword evidence="2" id="KW-1185">Reference proteome</keyword>
<comment type="caution">
    <text evidence="1">The sequence shown here is derived from an EMBL/GenBank/DDBJ whole genome shotgun (WGS) entry which is preliminary data.</text>
</comment>